<evidence type="ECO:0000256" key="1">
    <source>
        <dbReference type="ARBA" id="ARBA00004651"/>
    </source>
</evidence>
<keyword evidence="10" id="KW-1185">Reference proteome</keyword>
<dbReference type="PROSITE" id="PS50928">
    <property type="entry name" value="ABC_TM1"/>
    <property type="match status" value="1"/>
</dbReference>
<dbReference type="Pfam" id="PF00528">
    <property type="entry name" value="BPD_transp_1"/>
    <property type="match status" value="1"/>
</dbReference>
<comment type="caution">
    <text evidence="9">The sequence shown here is derived from an EMBL/GenBank/DDBJ whole genome shotgun (WGS) entry which is preliminary data.</text>
</comment>
<evidence type="ECO:0000313" key="10">
    <source>
        <dbReference type="Proteomes" id="UP001597102"/>
    </source>
</evidence>
<keyword evidence="2 7" id="KW-0813">Transport</keyword>
<dbReference type="Pfam" id="PF12911">
    <property type="entry name" value="OppC_N"/>
    <property type="match status" value="1"/>
</dbReference>
<evidence type="ECO:0000256" key="4">
    <source>
        <dbReference type="ARBA" id="ARBA00022692"/>
    </source>
</evidence>
<feature type="transmembrane region" description="Helical" evidence="7">
    <location>
        <begin position="135"/>
        <end position="155"/>
    </location>
</feature>
<dbReference type="PANTHER" id="PTHR43386:SF26">
    <property type="entry name" value="ABC TRANSPORTER PERMEASE PROTEIN"/>
    <property type="match status" value="1"/>
</dbReference>
<protein>
    <submittedName>
        <fullName evidence="9">ABC transporter permease</fullName>
    </submittedName>
</protein>
<dbReference type="PANTHER" id="PTHR43386">
    <property type="entry name" value="OLIGOPEPTIDE TRANSPORT SYSTEM PERMEASE PROTEIN APPC"/>
    <property type="match status" value="1"/>
</dbReference>
<gene>
    <name evidence="9" type="ORF">ACFQ2F_11275</name>
</gene>
<feature type="transmembrane region" description="Helical" evidence="7">
    <location>
        <begin position="266"/>
        <end position="293"/>
    </location>
</feature>
<dbReference type="SUPFAM" id="SSF161098">
    <property type="entry name" value="MetI-like"/>
    <property type="match status" value="1"/>
</dbReference>
<reference evidence="10" key="1">
    <citation type="journal article" date="2019" name="Int. J. Syst. Evol. Microbiol.">
        <title>The Global Catalogue of Microorganisms (GCM) 10K type strain sequencing project: providing services to taxonomists for standard genome sequencing and annotation.</title>
        <authorList>
            <consortium name="The Broad Institute Genomics Platform"/>
            <consortium name="The Broad Institute Genome Sequencing Center for Infectious Disease"/>
            <person name="Wu L."/>
            <person name="Ma J."/>
        </authorList>
    </citation>
    <scope>NUCLEOTIDE SEQUENCE [LARGE SCALE GENOMIC DNA]</scope>
    <source>
        <strain evidence="10">CCUG 61697</strain>
    </source>
</reference>
<evidence type="ECO:0000256" key="2">
    <source>
        <dbReference type="ARBA" id="ARBA00022448"/>
    </source>
</evidence>
<accession>A0ABW3JE12</accession>
<feature type="domain" description="ABC transmembrane type-1" evidence="8">
    <location>
        <begin position="93"/>
        <end position="293"/>
    </location>
</feature>
<keyword evidence="6 7" id="KW-0472">Membrane</keyword>
<proteinExistence type="inferred from homology"/>
<evidence type="ECO:0000259" key="8">
    <source>
        <dbReference type="PROSITE" id="PS50928"/>
    </source>
</evidence>
<dbReference type="InterPro" id="IPR035906">
    <property type="entry name" value="MetI-like_sf"/>
</dbReference>
<keyword evidence="4 7" id="KW-0812">Transmembrane</keyword>
<evidence type="ECO:0000256" key="5">
    <source>
        <dbReference type="ARBA" id="ARBA00022989"/>
    </source>
</evidence>
<evidence type="ECO:0000313" key="9">
    <source>
        <dbReference type="EMBL" id="MFD0987677.1"/>
    </source>
</evidence>
<dbReference type="InterPro" id="IPR000515">
    <property type="entry name" value="MetI-like"/>
</dbReference>
<evidence type="ECO:0000256" key="3">
    <source>
        <dbReference type="ARBA" id="ARBA00022475"/>
    </source>
</evidence>
<comment type="subcellular location">
    <subcellularLocation>
        <location evidence="1 7">Cell membrane</location>
        <topology evidence="1 7">Multi-pass membrane protein</topology>
    </subcellularLocation>
</comment>
<dbReference type="InterPro" id="IPR025966">
    <property type="entry name" value="OppC_N"/>
</dbReference>
<evidence type="ECO:0000256" key="6">
    <source>
        <dbReference type="ARBA" id="ARBA00023136"/>
    </source>
</evidence>
<feature type="transmembrane region" description="Helical" evidence="7">
    <location>
        <begin position="220"/>
        <end position="246"/>
    </location>
</feature>
<feature type="transmembrane region" description="Helical" evidence="7">
    <location>
        <begin position="23"/>
        <end position="45"/>
    </location>
</feature>
<keyword evidence="5 7" id="KW-1133">Transmembrane helix</keyword>
<name>A0ABW3JE12_9HYPH</name>
<comment type="similarity">
    <text evidence="7">Belongs to the binding-protein-dependent transport system permease family.</text>
</comment>
<dbReference type="RefSeq" id="WP_379089893.1">
    <property type="nucleotide sequence ID" value="NZ_JBHTJO010000001.1"/>
</dbReference>
<organism evidence="9 10">
    <name type="scientific">Methyloligella solikamskensis</name>
    <dbReference type="NCBI Taxonomy" id="1177756"/>
    <lineage>
        <taxon>Bacteria</taxon>
        <taxon>Pseudomonadati</taxon>
        <taxon>Pseudomonadota</taxon>
        <taxon>Alphaproteobacteria</taxon>
        <taxon>Hyphomicrobiales</taxon>
        <taxon>Hyphomicrobiaceae</taxon>
        <taxon>Methyloligella</taxon>
    </lineage>
</organism>
<dbReference type="Proteomes" id="UP001597102">
    <property type="component" value="Unassembled WGS sequence"/>
</dbReference>
<dbReference type="EMBL" id="JBHTJO010000001">
    <property type="protein sequence ID" value="MFD0987677.1"/>
    <property type="molecule type" value="Genomic_DNA"/>
</dbReference>
<feature type="transmembrane region" description="Helical" evidence="7">
    <location>
        <begin position="161"/>
        <end position="181"/>
    </location>
</feature>
<dbReference type="InterPro" id="IPR050366">
    <property type="entry name" value="BP-dependent_transpt_permease"/>
</dbReference>
<dbReference type="CDD" id="cd06261">
    <property type="entry name" value="TM_PBP2"/>
    <property type="match status" value="1"/>
</dbReference>
<dbReference type="Gene3D" id="1.10.3720.10">
    <property type="entry name" value="MetI-like"/>
    <property type="match status" value="1"/>
</dbReference>
<evidence type="ECO:0000256" key="7">
    <source>
        <dbReference type="RuleBase" id="RU363032"/>
    </source>
</evidence>
<feature type="transmembrane region" description="Helical" evidence="7">
    <location>
        <begin position="95"/>
        <end position="123"/>
    </location>
</feature>
<keyword evidence="3" id="KW-1003">Cell membrane</keyword>
<sequence>MTGEGELSQTPAPPGAALRRHPAVIVLLVLLGFFAVAGLFAPLLAPQNPYDLASLDILDSELPPVWLDGGSWTYPLGTDAQGRDLLSAVLYGLRVSMLVGLLAVVIQAAIGIPLGMLAGYFGGRTDTVVTRFADIQLSLSTLMLAIVALALFRTWLGAESLGANAVPILVVVIGLAEWPFFARTARAGALSEKAKDYVRAARALGATDAEIVRRHIFPNILSPLIIVAAIGIANAIMAEAALSFLGLGMPPTRPSLGTLIRSGYDLIFAGAWWVTLIPGAVLVALLLTINLLGDSLRDALDPRLKGRGGSVTA</sequence>